<proteinExistence type="predicted"/>
<gene>
    <name evidence="1" type="ORF">LCGC14_1144860</name>
</gene>
<reference evidence="1" key="1">
    <citation type="journal article" date="2015" name="Nature">
        <title>Complex archaea that bridge the gap between prokaryotes and eukaryotes.</title>
        <authorList>
            <person name="Spang A."/>
            <person name="Saw J.H."/>
            <person name="Jorgensen S.L."/>
            <person name="Zaremba-Niedzwiedzka K."/>
            <person name="Martijn J."/>
            <person name="Lind A.E."/>
            <person name="van Eijk R."/>
            <person name="Schleper C."/>
            <person name="Guy L."/>
            <person name="Ettema T.J."/>
        </authorList>
    </citation>
    <scope>NUCLEOTIDE SEQUENCE</scope>
</reference>
<dbReference type="EMBL" id="LAZR01005462">
    <property type="protein sequence ID" value="KKM99738.1"/>
    <property type="molecule type" value="Genomic_DNA"/>
</dbReference>
<accession>A0A0F9M1Z4</accession>
<comment type="caution">
    <text evidence="1">The sequence shown here is derived from an EMBL/GenBank/DDBJ whole genome shotgun (WGS) entry which is preliminary data.</text>
</comment>
<evidence type="ECO:0000313" key="1">
    <source>
        <dbReference type="EMBL" id="KKM99738.1"/>
    </source>
</evidence>
<name>A0A0F9M1Z4_9ZZZZ</name>
<dbReference type="AlphaFoldDB" id="A0A0F9M1Z4"/>
<sequence>MKLSFDYEEFMDQGQQLSAELDLMLESHPDDEELKETQEFLADRHATLCLLLDA</sequence>
<organism evidence="1">
    <name type="scientific">marine sediment metagenome</name>
    <dbReference type="NCBI Taxonomy" id="412755"/>
    <lineage>
        <taxon>unclassified sequences</taxon>
        <taxon>metagenomes</taxon>
        <taxon>ecological metagenomes</taxon>
    </lineage>
</organism>
<protein>
    <submittedName>
        <fullName evidence="1">Uncharacterized protein</fullName>
    </submittedName>
</protein>